<evidence type="ECO:0000256" key="1">
    <source>
        <dbReference type="ARBA" id="ARBA00006484"/>
    </source>
</evidence>
<dbReference type="Gene3D" id="3.40.50.720">
    <property type="entry name" value="NAD(P)-binding Rossmann-like Domain"/>
    <property type="match status" value="1"/>
</dbReference>
<dbReference type="STRING" id="1173020.Cha6605_2207"/>
<evidence type="ECO:0000256" key="2">
    <source>
        <dbReference type="ARBA" id="ARBA00023002"/>
    </source>
</evidence>
<dbReference type="PRINTS" id="PR00081">
    <property type="entry name" value="GDHRDH"/>
</dbReference>
<dbReference type="FunFam" id="3.40.50.720:FF:000084">
    <property type="entry name" value="Short-chain dehydrogenase reductase"/>
    <property type="match status" value="1"/>
</dbReference>
<dbReference type="InterPro" id="IPR036291">
    <property type="entry name" value="NAD(P)-bd_dom_sf"/>
</dbReference>
<keyword evidence="2" id="KW-0560">Oxidoreductase</keyword>
<dbReference type="NCBIfam" id="NF005075">
    <property type="entry name" value="PRK06500.1"/>
    <property type="match status" value="1"/>
</dbReference>
<dbReference type="PROSITE" id="PS00061">
    <property type="entry name" value="ADH_SHORT"/>
    <property type="match status" value="1"/>
</dbReference>
<organism evidence="4 5">
    <name type="scientific">Chamaesiphon minutus (strain ATCC 27169 / PCC 6605)</name>
    <dbReference type="NCBI Taxonomy" id="1173020"/>
    <lineage>
        <taxon>Bacteria</taxon>
        <taxon>Bacillati</taxon>
        <taxon>Cyanobacteriota</taxon>
        <taxon>Cyanophyceae</taxon>
        <taxon>Gomontiellales</taxon>
        <taxon>Chamaesiphonaceae</taxon>
        <taxon>Chamaesiphon</taxon>
    </lineage>
</organism>
<dbReference type="InterPro" id="IPR051122">
    <property type="entry name" value="SDR_DHRS6-like"/>
</dbReference>
<dbReference type="PATRIC" id="fig|1173020.3.peg.2508"/>
<dbReference type="InterPro" id="IPR002347">
    <property type="entry name" value="SDR_fam"/>
</dbReference>
<feature type="domain" description="Ketoreductase" evidence="3">
    <location>
        <begin position="7"/>
        <end position="181"/>
    </location>
</feature>
<dbReference type="OrthoDB" id="9785520at2"/>
<dbReference type="SMART" id="SM00822">
    <property type="entry name" value="PKS_KR"/>
    <property type="match status" value="1"/>
</dbReference>
<dbReference type="InterPro" id="IPR057326">
    <property type="entry name" value="KR_dom"/>
</dbReference>
<dbReference type="RefSeq" id="WP_015159444.1">
    <property type="nucleotide sequence ID" value="NC_019697.1"/>
</dbReference>
<dbReference type="GO" id="GO:0016491">
    <property type="term" value="F:oxidoreductase activity"/>
    <property type="evidence" value="ECO:0007669"/>
    <property type="project" value="UniProtKB-KW"/>
</dbReference>
<dbReference type="AlphaFoldDB" id="K9UER2"/>
<sequence length="249" mass="26652">MNRLQGKRLLITGGTTGIGLETAKQFRLEGARVVVTGQNPDTLAQAQQELGEEVIVIKSDAGRVDEQQRLVAEIERVFGRLDGVFLNAGIAIFQPLEAWYEATFDNLIAVNFKGPFFLIQNLLPILANPASIVLNTSINAHIGMPNSSVYSASKAAMISLAKTLSGELIERGIRVNAVSPGPIATPILGKSGLPAEALHQVTEMLRSQIPLKRFGNPIEIAKAVVFLASDESSFMLGSEMIIDGGTSTL</sequence>
<dbReference type="Proteomes" id="UP000010366">
    <property type="component" value="Chromosome"/>
</dbReference>
<dbReference type="InterPro" id="IPR020904">
    <property type="entry name" value="Sc_DH/Rdtase_CS"/>
</dbReference>
<comment type="similarity">
    <text evidence="1">Belongs to the short-chain dehydrogenases/reductases (SDR) family.</text>
</comment>
<keyword evidence="5" id="KW-1185">Reference proteome</keyword>
<accession>K9UER2</accession>
<dbReference type="eggNOG" id="COG1028">
    <property type="taxonomic scope" value="Bacteria"/>
</dbReference>
<gene>
    <name evidence="4" type="ORF">Cha6605_2207</name>
</gene>
<dbReference type="KEGG" id="cmp:Cha6605_2207"/>
<proteinExistence type="inferred from homology"/>
<dbReference type="CDD" id="cd05233">
    <property type="entry name" value="SDR_c"/>
    <property type="match status" value="1"/>
</dbReference>
<reference evidence="4 5" key="1">
    <citation type="submission" date="2012-05" db="EMBL/GenBank/DDBJ databases">
        <title>Finished chromosome of genome of Chamaesiphon sp. PCC 6605.</title>
        <authorList>
            <consortium name="US DOE Joint Genome Institute"/>
            <person name="Gugger M."/>
            <person name="Coursin T."/>
            <person name="Rippka R."/>
            <person name="Tandeau De Marsac N."/>
            <person name="Huntemann M."/>
            <person name="Wei C.-L."/>
            <person name="Han J."/>
            <person name="Detter J.C."/>
            <person name="Han C."/>
            <person name="Tapia R."/>
            <person name="Chen A."/>
            <person name="Kyrpides N."/>
            <person name="Mavromatis K."/>
            <person name="Markowitz V."/>
            <person name="Szeto E."/>
            <person name="Ivanova N."/>
            <person name="Pagani I."/>
            <person name="Pati A."/>
            <person name="Goodwin L."/>
            <person name="Nordberg H.P."/>
            <person name="Cantor M.N."/>
            <person name="Hua S.X."/>
            <person name="Woyke T."/>
            <person name="Kerfeld C.A."/>
        </authorList>
    </citation>
    <scope>NUCLEOTIDE SEQUENCE [LARGE SCALE GENOMIC DNA]</scope>
    <source>
        <strain evidence="5">ATCC 27169 / PCC 6605</strain>
    </source>
</reference>
<evidence type="ECO:0000313" key="5">
    <source>
        <dbReference type="Proteomes" id="UP000010366"/>
    </source>
</evidence>
<protein>
    <recommendedName>
        <fullName evidence="3">Ketoreductase domain-containing protein</fullName>
    </recommendedName>
</protein>
<dbReference type="SUPFAM" id="SSF51735">
    <property type="entry name" value="NAD(P)-binding Rossmann-fold domains"/>
    <property type="match status" value="1"/>
</dbReference>
<dbReference type="PANTHER" id="PTHR43477">
    <property type="entry name" value="DIHYDROANTICAPSIN 7-DEHYDROGENASE"/>
    <property type="match status" value="1"/>
</dbReference>
<evidence type="ECO:0000313" key="4">
    <source>
        <dbReference type="EMBL" id="AFY93290.1"/>
    </source>
</evidence>
<dbReference type="PANTHER" id="PTHR43477:SF1">
    <property type="entry name" value="DIHYDROANTICAPSIN 7-DEHYDROGENASE"/>
    <property type="match status" value="1"/>
</dbReference>
<name>K9UER2_CHAP6</name>
<evidence type="ECO:0000259" key="3">
    <source>
        <dbReference type="SMART" id="SM00822"/>
    </source>
</evidence>
<dbReference type="Pfam" id="PF13561">
    <property type="entry name" value="adh_short_C2"/>
    <property type="match status" value="1"/>
</dbReference>
<dbReference type="EMBL" id="CP003600">
    <property type="protein sequence ID" value="AFY93290.1"/>
    <property type="molecule type" value="Genomic_DNA"/>
</dbReference>
<dbReference type="HOGENOM" id="CLU_010194_1_0_3"/>